<proteinExistence type="predicted"/>
<dbReference type="InParanoid" id="A7SWT8"/>
<keyword evidence="2" id="KW-1185">Reference proteome</keyword>
<dbReference type="InterPro" id="IPR036691">
    <property type="entry name" value="Endo/exonu/phosph_ase_sf"/>
</dbReference>
<evidence type="ECO:0000313" key="2">
    <source>
        <dbReference type="Proteomes" id="UP000001593"/>
    </source>
</evidence>
<dbReference type="AlphaFoldDB" id="A7SWT8"/>
<sequence length="200" mass="22858">MKAEEDLKVILHNPVVKDPQNVLRGKKDISCGHPPCSYGSETRTPSRRDLTLKDAKFFWSTQHDDVSQQERKILQVNSCEILPQDFLVYRKDRPSHKGGVLIAVKNNLVSIPPPDLDSDCEILWCEVLLDKETILLGSYYRQESLGMISLDALDNSLSKVTKLAGNRHVILTGDFNLQLFQRCQGARVYCYRKTYDKLFC</sequence>
<reference evidence="1 2" key="1">
    <citation type="journal article" date="2007" name="Science">
        <title>Sea anemone genome reveals ancestral eumetazoan gene repertoire and genomic organization.</title>
        <authorList>
            <person name="Putnam N.H."/>
            <person name="Srivastava M."/>
            <person name="Hellsten U."/>
            <person name="Dirks B."/>
            <person name="Chapman J."/>
            <person name="Salamov A."/>
            <person name="Terry A."/>
            <person name="Shapiro H."/>
            <person name="Lindquist E."/>
            <person name="Kapitonov V.V."/>
            <person name="Jurka J."/>
            <person name="Genikhovich G."/>
            <person name="Grigoriev I.V."/>
            <person name="Lucas S.M."/>
            <person name="Steele R.E."/>
            <person name="Finnerty J.R."/>
            <person name="Technau U."/>
            <person name="Martindale M.Q."/>
            <person name="Rokhsar D.S."/>
        </authorList>
    </citation>
    <scope>NUCLEOTIDE SEQUENCE [LARGE SCALE GENOMIC DNA]</scope>
    <source>
        <strain evidence="2">CH2 X CH6</strain>
    </source>
</reference>
<organism evidence="1 2">
    <name type="scientific">Nematostella vectensis</name>
    <name type="common">Starlet sea anemone</name>
    <dbReference type="NCBI Taxonomy" id="45351"/>
    <lineage>
        <taxon>Eukaryota</taxon>
        <taxon>Metazoa</taxon>
        <taxon>Cnidaria</taxon>
        <taxon>Anthozoa</taxon>
        <taxon>Hexacorallia</taxon>
        <taxon>Actiniaria</taxon>
        <taxon>Edwardsiidae</taxon>
        <taxon>Nematostella</taxon>
    </lineage>
</organism>
<protein>
    <recommendedName>
        <fullName evidence="3">Endonuclease/exonuclease/phosphatase domain-containing protein</fullName>
    </recommendedName>
</protein>
<name>A7SWT8_NEMVE</name>
<dbReference type="HOGENOM" id="CLU_1367672_0_0_1"/>
<evidence type="ECO:0008006" key="3">
    <source>
        <dbReference type="Google" id="ProtNLM"/>
    </source>
</evidence>
<gene>
    <name evidence="1" type="ORF">NEMVEDRAFT_v1g218723</name>
</gene>
<evidence type="ECO:0000313" key="1">
    <source>
        <dbReference type="EMBL" id="EDO31829.1"/>
    </source>
</evidence>
<dbReference type="Proteomes" id="UP000001593">
    <property type="component" value="Unassembled WGS sequence"/>
</dbReference>
<dbReference type="STRING" id="45351.A7SWT8"/>
<accession>A7SWT8</accession>
<dbReference type="Gene3D" id="3.60.10.10">
    <property type="entry name" value="Endonuclease/exonuclease/phosphatase"/>
    <property type="match status" value="1"/>
</dbReference>
<dbReference type="EMBL" id="DS469868">
    <property type="protein sequence ID" value="EDO31829.1"/>
    <property type="molecule type" value="Genomic_DNA"/>
</dbReference>
<dbReference type="SUPFAM" id="SSF56219">
    <property type="entry name" value="DNase I-like"/>
    <property type="match status" value="1"/>
</dbReference>
<dbReference type="PhylomeDB" id="A7SWT8"/>